<proteinExistence type="predicted"/>
<reference evidence="1" key="1">
    <citation type="submission" date="2021-08" db="EMBL/GenBank/DDBJ databases">
        <title>The first chromosome-level gecko genome reveals the dynamic sex chromosomes of Neotropical dwarf geckos (Sphaerodactylidae: Sphaerodactylus).</title>
        <authorList>
            <person name="Pinto B.J."/>
            <person name="Keating S.E."/>
            <person name="Gamble T."/>
        </authorList>
    </citation>
    <scope>NUCLEOTIDE SEQUENCE</scope>
    <source>
        <strain evidence="1">TG3544</strain>
    </source>
</reference>
<keyword evidence="2" id="KW-1185">Reference proteome</keyword>
<name>A0ACB8E731_9SAUR</name>
<evidence type="ECO:0000313" key="2">
    <source>
        <dbReference type="Proteomes" id="UP000827872"/>
    </source>
</evidence>
<dbReference type="EMBL" id="CM037623">
    <property type="protein sequence ID" value="KAH7988154.1"/>
    <property type="molecule type" value="Genomic_DNA"/>
</dbReference>
<comment type="caution">
    <text evidence="1">The sequence shown here is derived from an EMBL/GenBank/DDBJ whole genome shotgun (WGS) entry which is preliminary data.</text>
</comment>
<gene>
    <name evidence="1" type="ORF">K3G42_009104</name>
</gene>
<sequence length="168" mass="18633">MFNSSPGRQQKEEVASVPCKVTMPACWSAFGLRTLWDYVQTQAPVNPGCTYWLMQPALVNQLGLRRVPLRYPILFEQMDGATLGGAPATHRTVSALTQDWGHWEERQFNIAKVTNYSLVMGVPWPSNTFRFVDPPCGDHMSGSPQVRAGVSHERAGSTIVVSAIPQPY</sequence>
<organism evidence="1 2">
    <name type="scientific">Sphaerodactylus townsendi</name>
    <dbReference type="NCBI Taxonomy" id="933632"/>
    <lineage>
        <taxon>Eukaryota</taxon>
        <taxon>Metazoa</taxon>
        <taxon>Chordata</taxon>
        <taxon>Craniata</taxon>
        <taxon>Vertebrata</taxon>
        <taxon>Euteleostomi</taxon>
        <taxon>Lepidosauria</taxon>
        <taxon>Squamata</taxon>
        <taxon>Bifurcata</taxon>
        <taxon>Gekkota</taxon>
        <taxon>Sphaerodactylidae</taxon>
        <taxon>Sphaerodactylus</taxon>
    </lineage>
</organism>
<evidence type="ECO:0000313" key="1">
    <source>
        <dbReference type="EMBL" id="KAH7988154.1"/>
    </source>
</evidence>
<accession>A0ACB8E731</accession>
<dbReference type="Proteomes" id="UP000827872">
    <property type="component" value="Linkage Group LG10"/>
</dbReference>
<protein>
    <submittedName>
        <fullName evidence="1">Uncharacterized protein</fullName>
    </submittedName>
</protein>